<dbReference type="SUPFAM" id="SSF55811">
    <property type="entry name" value="Nudix"/>
    <property type="match status" value="1"/>
</dbReference>
<dbReference type="GO" id="GO:0047631">
    <property type="term" value="F:ADP-ribose diphosphatase activity"/>
    <property type="evidence" value="ECO:0007669"/>
    <property type="project" value="TreeGrafter"/>
</dbReference>
<dbReference type="PANTHER" id="PTHR13994">
    <property type="entry name" value="NUDIX HYDROLASE RELATED"/>
    <property type="match status" value="1"/>
</dbReference>
<dbReference type="CDD" id="cd04670">
    <property type="entry name" value="NUDIX_ASFGF2_Nudt6"/>
    <property type="match status" value="1"/>
</dbReference>
<dbReference type="RefSeq" id="XP_051041743.1">
    <property type="nucleotide sequence ID" value="XM_051185786.1"/>
</dbReference>
<evidence type="ECO:0000256" key="3">
    <source>
        <dbReference type="ARBA" id="ARBA00011407"/>
    </source>
</evidence>
<evidence type="ECO:0000256" key="6">
    <source>
        <dbReference type="ARBA" id="ARBA00023128"/>
    </source>
</evidence>
<accession>A0AAU9ZBQ6</accession>
<dbReference type="FunFam" id="3.90.79.10:FF:000027">
    <property type="entry name" value="nucleoside diphosphate-linked moiety X motif 6"/>
    <property type="match status" value="1"/>
</dbReference>
<evidence type="ECO:0000313" key="15">
    <source>
        <dbReference type="Proteomes" id="UP001152836"/>
    </source>
</evidence>
<feature type="signal peptide" evidence="12">
    <location>
        <begin position="1"/>
        <end position="24"/>
    </location>
</feature>
<evidence type="ECO:0000256" key="11">
    <source>
        <dbReference type="RuleBase" id="RU368106"/>
    </source>
</evidence>
<dbReference type="Gene3D" id="4.10.80.100">
    <property type="match status" value="1"/>
</dbReference>
<dbReference type="PROSITE" id="PS00893">
    <property type="entry name" value="NUDIX_BOX"/>
    <property type="match status" value="1"/>
</dbReference>
<comment type="subcellular location">
    <subcellularLocation>
        <location evidence="11">Cytoplasm</location>
    </subcellularLocation>
    <subcellularLocation>
        <location evidence="1 11">Nucleus</location>
    </subcellularLocation>
    <subcellularLocation>
        <location evidence="11">Mitochondrion</location>
    </subcellularLocation>
</comment>
<sequence>MRWLQRRVCLQAALLRAGGAGLQAGPRTASGSPGDAGELPGELDRFGGVSVHLARHRALHELDAAAFRKLLQAAIRQWRSEGRVAAWLHIPILQSHFIAPAASLGFCFHHAESHSSTLTLWLGEGPSRLPGYATHQVGVAGAVFDDRTRKVLVVQDRNKLKNMWKFPGGLSEPGEDIGDTAVREVFEETGVKSEFRSLLSIRQQHRNPGAFGKSDMYLICRLQPYSFTINFCQQECLKCEWMDLEKLARTENTTPITSRVARLLLYGHREGFDKIDLSMEELPAVYTGLFYKLYHRGLPESYRATTGVDWMQPSK</sequence>
<dbReference type="FunFam" id="4.10.80.100:FF:000001">
    <property type="entry name" value="Nucleoside diphosphate-linked moiety X motif 6"/>
    <property type="match status" value="1"/>
</dbReference>
<dbReference type="Proteomes" id="UP001152836">
    <property type="component" value="Unassembled WGS sequence"/>
</dbReference>
<name>A0AAU9ZBQ6_PHORO</name>
<evidence type="ECO:0000256" key="12">
    <source>
        <dbReference type="SAM" id="SignalP"/>
    </source>
</evidence>
<dbReference type="EC" id="3.6.1.-" evidence="11"/>
<dbReference type="InterPro" id="IPR000086">
    <property type="entry name" value="NUDIX_hydrolase_dom"/>
</dbReference>
<dbReference type="PRINTS" id="PR01356">
    <property type="entry name" value="GFGPROTEIN"/>
</dbReference>
<protein>
    <recommendedName>
        <fullName evidence="9 11">Nucleoside diphosphate-linked moiety X motif 6</fullName>
        <shortName evidence="11">Nudix motif 6</shortName>
        <ecNumber evidence="11">3.6.1.-</ecNumber>
    </recommendedName>
</protein>
<reference evidence="14" key="1">
    <citation type="submission" date="2022-06" db="EMBL/GenBank/DDBJ databases">
        <authorList>
            <person name="Andreotti S."/>
            <person name="Wyler E."/>
        </authorList>
    </citation>
    <scope>NUCLEOTIDE SEQUENCE</scope>
</reference>
<evidence type="ECO:0000313" key="14">
    <source>
        <dbReference type="EMBL" id="CAH6789168.1"/>
    </source>
</evidence>
<evidence type="ECO:0000256" key="5">
    <source>
        <dbReference type="ARBA" id="ARBA00022801"/>
    </source>
</evidence>
<dbReference type="GO" id="GO:0005739">
    <property type="term" value="C:mitochondrion"/>
    <property type="evidence" value="ECO:0007669"/>
    <property type="project" value="UniProtKB-SubCell"/>
</dbReference>
<dbReference type="Pfam" id="PF18290">
    <property type="entry name" value="Nudix_hydro"/>
    <property type="match status" value="1"/>
</dbReference>
<dbReference type="Pfam" id="PF00293">
    <property type="entry name" value="NUDIX"/>
    <property type="match status" value="1"/>
</dbReference>
<evidence type="ECO:0000256" key="7">
    <source>
        <dbReference type="ARBA" id="ARBA00023242"/>
    </source>
</evidence>
<dbReference type="Gene3D" id="3.90.79.10">
    <property type="entry name" value="Nucleoside Triphosphate Pyrophosphohydrolase"/>
    <property type="match status" value="1"/>
</dbReference>
<evidence type="ECO:0000256" key="4">
    <source>
        <dbReference type="ARBA" id="ARBA00022490"/>
    </source>
</evidence>
<dbReference type="InterPro" id="IPR040618">
    <property type="entry name" value="Pre-Nudix"/>
</dbReference>
<dbReference type="PRINTS" id="PR00502">
    <property type="entry name" value="NUDIXFAMILY"/>
</dbReference>
<dbReference type="Gene3D" id="3.40.630.30">
    <property type="match status" value="1"/>
</dbReference>
<dbReference type="InterPro" id="IPR020476">
    <property type="entry name" value="Nudix_hydrolase"/>
</dbReference>
<dbReference type="GO" id="GO:0051287">
    <property type="term" value="F:NAD binding"/>
    <property type="evidence" value="ECO:0007669"/>
    <property type="project" value="TreeGrafter"/>
</dbReference>
<keyword evidence="15" id="KW-1185">Reference proteome</keyword>
<dbReference type="FunFam" id="3.40.630.30:FF:000062">
    <property type="entry name" value="Nucleoside diphosphate-linked moiety X motif 6"/>
    <property type="match status" value="1"/>
</dbReference>
<evidence type="ECO:0000256" key="8">
    <source>
        <dbReference type="ARBA" id="ARBA00057091"/>
    </source>
</evidence>
<evidence type="ECO:0000256" key="10">
    <source>
        <dbReference type="RuleBase" id="RU003476"/>
    </source>
</evidence>
<evidence type="ECO:0000256" key="2">
    <source>
        <dbReference type="ARBA" id="ARBA00005582"/>
    </source>
</evidence>
<keyword evidence="7 11" id="KW-0539">Nucleus</keyword>
<dbReference type="KEGG" id="prob:127223305"/>
<feature type="domain" description="Nudix hydrolase" evidence="13">
    <location>
        <begin position="134"/>
        <end position="266"/>
    </location>
</feature>
<proteinExistence type="inferred from homology"/>
<comment type="similarity">
    <text evidence="2 10">Belongs to the Nudix hydrolase family.</text>
</comment>
<feature type="chain" id="PRO_5043460138" description="Nucleoside diphosphate-linked moiety X motif 6" evidence="12">
    <location>
        <begin position="25"/>
        <end position="315"/>
    </location>
</feature>
<comment type="function">
    <text evidence="8 11">May contribute to the regulation of cell proliferation.</text>
</comment>
<comment type="caution">
    <text evidence="14">The sequence shown here is derived from an EMBL/GenBank/DDBJ whole genome shotgun (WGS) entry which is preliminary data.</text>
</comment>
<dbReference type="InterPro" id="IPR003293">
    <property type="entry name" value="Nudix_hydrolase6-like"/>
</dbReference>
<dbReference type="GO" id="GO:0005634">
    <property type="term" value="C:nucleus"/>
    <property type="evidence" value="ECO:0007669"/>
    <property type="project" value="UniProtKB-SubCell"/>
</dbReference>
<organism evidence="14 15">
    <name type="scientific">Phodopus roborovskii</name>
    <name type="common">Roborovski's desert hamster</name>
    <name type="synonym">Cricetulus roborovskii</name>
    <dbReference type="NCBI Taxonomy" id="109678"/>
    <lineage>
        <taxon>Eukaryota</taxon>
        <taxon>Metazoa</taxon>
        <taxon>Chordata</taxon>
        <taxon>Craniata</taxon>
        <taxon>Vertebrata</taxon>
        <taxon>Euteleostomi</taxon>
        <taxon>Mammalia</taxon>
        <taxon>Eutheria</taxon>
        <taxon>Euarchontoglires</taxon>
        <taxon>Glires</taxon>
        <taxon>Rodentia</taxon>
        <taxon>Myomorpha</taxon>
        <taxon>Muroidea</taxon>
        <taxon>Cricetidae</taxon>
        <taxon>Cricetinae</taxon>
        <taxon>Phodopus</taxon>
    </lineage>
</organism>
<dbReference type="EMBL" id="CALSGD010001417">
    <property type="protein sequence ID" value="CAH6789168.1"/>
    <property type="molecule type" value="Genomic_DNA"/>
</dbReference>
<keyword evidence="12" id="KW-0732">Signal</keyword>
<dbReference type="PANTHER" id="PTHR13994:SF46">
    <property type="entry name" value="NUCLEOSIDE DIPHOSPHATE-LINKED MOIETY X MOTIF 6"/>
    <property type="match status" value="1"/>
</dbReference>
<dbReference type="GeneID" id="127223305"/>
<dbReference type="AlphaFoldDB" id="A0AAU9ZBQ6"/>
<gene>
    <name evidence="14" type="primary">Nudt6</name>
    <name evidence="14" type="ORF">PHOROB_LOCUS6735</name>
</gene>
<dbReference type="InterPro" id="IPR020084">
    <property type="entry name" value="NUDIX_hydrolase_CS"/>
</dbReference>
<dbReference type="InterPro" id="IPR015797">
    <property type="entry name" value="NUDIX_hydrolase-like_dom_sf"/>
</dbReference>
<evidence type="ECO:0000256" key="9">
    <source>
        <dbReference type="ARBA" id="ARBA00068898"/>
    </source>
</evidence>
<evidence type="ECO:0000256" key="1">
    <source>
        <dbReference type="ARBA" id="ARBA00004123"/>
    </source>
</evidence>
<keyword evidence="5 10" id="KW-0378">Hydrolase</keyword>
<evidence type="ECO:0000259" key="13">
    <source>
        <dbReference type="PROSITE" id="PS51462"/>
    </source>
</evidence>
<keyword evidence="6 11" id="KW-0496">Mitochondrion</keyword>
<comment type="subunit">
    <text evidence="3 11">Monomer and homodimer.</text>
</comment>
<dbReference type="PROSITE" id="PS51462">
    <property type="entry name" value="NUDIX"/>
    <property type="match status" value="1"/>
</dbReference>
<dbReference type="GO" id="GO:0035529">
    <property type="term" value="F:NADH pyrophosphatase activity"/>
    <property type="evidence" value="ECO:0007669"/>
    <property type="project" value="TreeGrafter"/>
</dbReference>
<dbReference type="CTD" id="11162"/>
<keyword evidence="4 11" id="KW-0963">Cytoplasm</keyword>